<comment type="caution">
    <text evidence="7">The sequence shown here is derived from an EMBL/GenBank/DDBJ whole genome shotgun (WGS) entry which is preliminary data.</text>
</comment>
<keyword evidence="7" id="KW-0378">Hydrolase</keyword>
<comment type="subcellular location">
    <subcellularLocation>
        <location evidence="1">Cell membrane</location>
        <topology evidence="1">Multi-pass membrane protein</topology>
    </subcellularLocation>
</comment>
<evidence type="ECO:0000313" key="7">
    <source>
        <dbReference type="EMBL" id="SUV15873.1"/>
    </source>
</evidence>
<evidence type="ECO:0000256" key="6">
    <source>
        <dbReference type="SAM" id="Phobius"/>
    </source>
</evidence>
<keyword evidence="3 6" id="KW-0812">Transmembrane</keyword>
<protein>
    <submittedName>
        <fullName evidence="7">Murein hydrolase export regulator</fullName>
    </submittedName>
</protein>
<dbReference type="Proteomes" id="UP000255295">
    <property type="component" value="Unassembled WGS sequence"/>
</dbReference>
<dbReference type="PANTHER" id="PTHR30249">
    <property type="entry name" value="PUTATIVE SEROTONIN TRANSPORTER"/>
    <property type="match status" value="1"/>
</dbReference>
<keyword evidence="4 6" id="KW-1133">Transmembrane helix</keyword>
<reference evidence="7 8" key="1">
    <citation type="submission" date="2018-06" db="EMBL/GenBank/DDBJ databases">
        <authorList>
            <consortium name="Pathogen Informatics"/>
            <person name="Doyle S."/>
        </authorList>
    </citation>
    <scope>NUCLEOTIDE SEQUENCE [LARGE SCALE GENOMIC DNA]</scope>
    <source>
        <strain evidence="7 8">NCTC10338</strain>
    </source>
</reference>
<organism evidence="7 8">
    <name type="scientific">Lysinibacillus sphaericus</name>
    <name type="common">Bacillus sphaericus</name>
    <dbReference type="NCBI Taxonomy" id="1421"/>
    <lineage>
        <taxon>Bacteria</taxon>
        <taxon>Bacillati</taxon>
        <taxon>Bacillota</taxon>
        <taxon>Bacilli</taxon>
        <taxon>Bacillales</taxon>
        <taxon>Bacillaceae</taxon>
        <taxon>Lysinibacillus</taxon>
    </lineage>
</organism>
<dbReference type="GO" id="GO:0016787">
    <property type="term" value="F:hydrolase activity"/>
    <property type="evidence" value="ECO:0007669"/>
    <property type="project" value="UniProtKB-KW"/>
</dbReference>
<feature type="transmembrane region" description="Helical" evidence="6">
    <location>
        <begin position="6"/>
        <end position="22"/>
    </location>
</feature>
<feature type="transmembrane region" description="Helical" evidence="6">
    <location>
        <begin position="145"/>
        <end position="165"/>
    </location>
</feature>
<accession>A0AAJ5D890</accession>
<dbReference type="InterPro" id="IPR007300">
    <property type="entry name" value="CidB/LrgB"/>
</dbReference>
<keyword evidence="5 6" id="KW-0472">Membrane</keyword>
<name>A0AAJ5D890_LYSSH</name>
<proteinExistence type="predicted"/>
<evidence type="ECO:0000256" key="4">
    <source>
        <dbReference type="ARBA" id="ARBA00022989"/>
    </source>
</evidence>
<sequence>MLIELIVVLGTIGLFILFTKLYQRFPHPLIIPLVTTTIVSAAILLVFNIPYSTYMVGGEWLQKMLGPAVVALAYPLYNQRAIIMKYKVSILSGIILAMITGLVTIFVMLKWIGVKESWMLTALPKSLTTPVGMQVSETIGGIPPLTAVFVMIAGFVGAIIGPFVLKYGKIDSAVSRGVAVGSASHGVGLVKLREYGEQELSVGSLSMGLTAIIGAFLCPLFVYLFL</sequence>
<dbReference type="PANTHER" id="PTHR30249:SF17">
    <property type="entry name" value="HOLIN-LIKE PROTEIN CIDB"/>
    <property type="match status" value="1"/>
</dbReference>
<keyword evidence="2" id="KW-1003">Cell membrane</keyword>
<evidence type="ECO:0000256" key="1">
    <source>
        <dbReference type="ARBA" id="ARBA00004651"/>
    </source>
</evidence>
<dbReference type="EMBL" id="UFSZ01000001">
    <property type="protein sequence ID" value="SUV15873.1"/>
    <property type="molecule type" value="Genomic_DNA"/>
</dbReference>
<gene>
    <name evidence="7" type="primary">cidB</name>
    <name evidence="7" type="ORF">NCTC10338_00946</name>
</gene>
<evidence type="ECO:0000256" key="5">
    <source>
        <dbReference type="ARBA" id="ARBA00023136"/>
    </source>
</evidence>
<dbReference type="Pfam" id="PF04172">
    <property type="entry name" value="LrgB"/>
    <property type="match status" value="1"/>
</dbReference>
<evidence type="ECO:0000313" key="8">
    <source>
        <dbReference type="Proteomes" id="UP000255295"/>
    </source>
</evidence>
<feature type="transmembrane region" description="Helical" evidence="6">
    <location>
        <begin position="200"/>
        <end position="225"/>
    </location>
</feature>
<evidence type="ECO:0000256" key="2">
    <source>
        <dbReference type="ARBA" id="ARBA00022475"/>
    </source>
</evidence>
<feature type="transmembrane region" description="Helical" evidence="6">
    <location>
        <begin position="89"/>
        <end position="112"/>
    </location>
</feature>
<evidence type="ECO:0000256" key="3">
    <source>
        <dbReference type="ARBA" id="ARBA00022692"/>
    </source>
</evidence>
<dbReference type="GO" id="GO:0005886">
    <property type="term" value="C:plasma membrane"/>
    <property type="evidence" value="ECO:0007669"/>
    <property type="project" value="UniProtKB-SubCell"/>
</dbReference>
<dbReference type="AlphaFoldDB" id="A0AAJ5D890"/>
<feature type="transmembrane region" description="Helical" evidence="6">
    <location>
        <begin position="29"/>
        <end position="48"/>
    </location>
</feature>